<organism evidence="1 2">
    <name type="scientific">Mycena maculata</name>
    <dbReference type="NCBI Taxonomy" id="230809"/>
    <lineage>
        <taxon>Eukaryota</taxon>
        <taxon>Fungi</taxon>
        <taxon>Dikarya</taxon>
        <taxon>Basidiomycota</taxon>
        <taxon>Agaricomycotina</taxon>
        <taxon>Agaricomycetes</taxon>
        <taxon>Agaricomycetidae</taxon>
        <taxon>Agaricales</taxon>
        <taxon>Marasmiineae</taxon>
        <taxon>Mycenaceae</taxon>
        <taxon>Mycena</taxon>
    </lineage>
</organism>
<proteinExistence type="predicted"/>
<name>A0AAD7NAP9_9AGAR</name>
<comment type="caution">
    <text evidence="1">The sequence shown here is derived from an EMBL/GenBank/DDBJ whole genome shotgun (WGS) entry which is preliminary data.</text>
</comment>
<gene>
    <name evidence="1" type="ORF">DFH07DRAFT_774706</name>
</gene>
<keyword evidence="2" id="KW-1185">Reference proteome</keyword>
<sequence length="213" mass="23948">MPLPKVAAITLQSCILLRLYPSKVVHRKVLKTRVAAILKLQLGQVVQNLCAKSKVVIATILRRSEIFLHSIFAIPYGQKEHRELHTEAHSIAPGLGCTRHLWPPFHHQEFADVEAGRRVRSTPVRIIGLYLVLLCIKRKQKMDGADSYAFKYVGDIVFIWMLLRDGNVRTDLDEIGAGREIGESEISTLGNHPGHVGEKLLYFGVKLSYAVHV</sequence>
<dbReference type="Proteomes" id="UP001215280">
    <property type="component" value="Unassembled WGS sequence"/>
</dbReference>
<dbReference type="EMBL" id="JARJLG010000077">
    <property type="protein sequence ID" value="KAJ7751806.1"/>
    <property type="molecule type" value="Genomic_DNA"/>
</dbReference>
<accession>A0AAD7NAP9</accession>
<reference evidence="1" key="1">
    <citation type="submission" date="2023-03" db="EMBL/GenBank/DDBJ databases">
        <title>Massive genome expansion in bonnet fungi (Mycena s.s.) driven by repeated elements and novel gene families across ecological guilds.</title>
        <authorList>
            <consortium name="Lawrence Berkeley National Laboratory"/>
            <person name="Harder C.B."/>
            <person name="Miyauchi S."/>
            <person name="Viragh M."/>
            <person name="Kuo A."/>
            <person name="Thoen E."/>
            <person name="Andreopoulos B."/>
            <person name="Lu D."/>
            <person name="Skrede I."/>
            <person name="Drula E."/>
            <person name="Henrissat B."/>
            <person name="Morin E."/>
            <person name="Kohler A."/>
            <person name="Barry K."/>
            <person name="LaButti K."/>
            <person name="Morin E."/>
            <person name="Salamov A."/>
            <person name="Lipzen A."/>
            <person name="Mereny Z."/>
            <person name="Hegedus B."/>
            <person name="Baldrian P."/>
            <person name="Stursova M."/>
            <person name="Weitz H."/>
            <person name="Taylor A."/>
            <person name="Grigoriev I.V."/>
            <person name="Nagy L.G."/>
            <person name="Martin F."/>
            <person name="Kauserud H."/>
        </authorList>
    </citation>
    <scope>NUCLEOTIDE SEQUENCE</scope>
    <source>
        <strain evidence="1">CBHHK188m</strain>
    </source>
</reference>
<evidence type="ECO:0000313" key="1">
    <source>
        <dbReference type="EMBL" id="KAJ7751806.1"/>
    </source>
</evidence>
<protein>
    <submittedName>
        <fullName evidence="1">Uncharacterized protein</fullName>
    </submittedName>
</protein>
<evidence type="ECO:0000313" key="2">
    <source>
        <dbReference type="Proteomes" id="UP001215280"/>
    </source>
</evidence>
<dbReference type="AlphaFoldDB" id="A0AAD7NAP9"/>